<dbReference type="RefSeq" id="WP_075714599.1">
    <property type="nucleotide sequence ID" value="NZ_AP019654.1"/>
</dbReference>
<dbReference type="SUPFAM" id="SSF53448">
    <property type="entry name" value="Nucleotide-diphospho-sugar transferases"/>
    <property type="match status" value="1"/>
</dbReference>
<evidence type="ECO:0000313" key="3">
    <source>
        <dbReference type="Proteomes" id="UP000186039"/>
    </source>
</evidence>
<comment type="caution">
    <text evidence="2">The sequence shown here is derived from an EMBL/GenBank/DDBJ whole genome shotgun (WGS) entry which is preliminary data.</text>
</comment>
<dbReference type="Gene3D" id="3.90.550.10">
    <property type="entry name" value="Spore Coat Polysaccharide Biosynthesis Protein SpsA, Chain A"/>
    <property type="match status" value="1"/>
</dbReference>
<proteinExistence type="predicted"/>
<accession>A0ABX3FI88</accession>
<evidence type="ECO:0000259" key="1">
    <source>
        <dbReference type="Pfam" id="PF00535"/>
    </source>
</evidence>
<dbReference type="InterPro" id="IPR001173">
    <property type="entry name" value="Glyco_trans_2-like"/>
</dbReference>
<dbReference type="Pfam" id="PF00535">
    <property type="entry name" value="Glycos_transf_2"/>
    <property type="match status" value="1"/>
</dbReference>
<reference evidence="2 3" key="1">
    <citation type="submission" date="2016-09" db="EMBL/GenBank/DDBJ databases">
        <title>Genomic Taxonomy of the Vibrionaceae.</title>
        <authorList>
            <person name="Gonzalez-Castillo A."/>
            <person name="Gomez-Gil B."/>
            <person name="Enciso-Ibarra K."/>
        </authorList>
    </citation>
    <scope>NUCLEOTIDE SEQUENCE [LARGE SCALE GENOMIC DNA]</scope>
    <source>
        <strain evidence="2 3">CAIM 1902</strain>
    </source>
</reference>
<dbReference type="PANTHER" id="PTHR22916">
    <property type="entry name" value="GLYCOSYLTRANSFERASE"/>
    <property type="match status" value="1"/>
</dbReference>
<keyword evidence="3" id="KW-1185">Reference proteome</keyword>
<dbReference type="GO" id="GO:0016740">
    <property type="term" value="F:transferase activity"/>
    <property type="evidence" value="ECO:0007669"/>
    <property type="project" value="UniProtKB-KW"/>
</dbReference>
<dbReference type="EMBL" id="MJMH01000144">
    <property type="protein sequence ID" value="OLQ93875.1"/>
    <property type="molecule type" value="Genomic_DNA"/>
</dbReference>
<evidence type="ECO:0000313" key="2">
    <source>
        <dbReference type="EMBL" id="OLQ93875.1"/>
    </source>
</evidence>
<dbReference type="Proteomes" id="UP000186039">
    <property type="component" value="Unassembled WGS sequence"/>
</dbReference>
<protein>
    <submittedName>
        <fullName evidence="2">Glycosyl transferase family 2</fullName>
    </submittedName>
</protein>
<dbReference type="InterPro" id="IPR029044">
    <property type="entry name" value="Nucleotide-diphossugar_trans"/>
</dbReference>
<gene>
    <name evidence="2" type="ORF">BIY20_08010</name>
</gene>
<sequence>MEKLVSIITPTYNSQQFILETYHSIIAQSHQNWEWVVTDDCSFDTTIDILTELASKDDRVKVYKTEVNSGAAVARNTSLRNAKGDYIAFLDSDDLWYESKLEKQIAFMGDSINFSYTAYEIVNENGQPSGKTIDHASPTECTYYDQLKKTTTLGCSTVMLRKDAFGTIQMPNLRNRQDFALWLQLLKGGEKAYLIQEVLAKYRVVSNSISRNKFKMAQRTWHVYRKVECLTLIKSLYYFSCYAWNSVFRK</sequence>
<dbReference type="PANTHER" id="PTHR22916:SF3">
    <property type="entry name" value="UDP-GLCNAC:BETAGAL BETA-1,3-N-ACETYLGLUCOSAMINYLTRANSFERASE-LIKE PROTEIN 1"/>
    <property type="match status" value="1"/>
</dbReference>
<organism evidence="2 3">
    <name type="scientific">Vibrio panuliri</name>
    <dbReference type="NCBI Taxonomy" id="1381081"/>
    <lineage>
        <taxon>Bacteria</taxon>
        <taxon>Pseudomonadati</taxon>
        <taxon>Pseudomonadota</taxon>
        <taxon>Gammaproteobacteria</taxon>
        <taxon>Vibrionales</taxon>
        <taxon>Vibrionaceae</taxon>
        <taxon>Vibrio</taxon>
    </lineage>
</organism>
<feature type="domain" description="Glycosyltransferase 2-like" evidence="1">
    <location>
        <begin position="6"/>
        <end position="157"/>
    </location>
</feature>
<keyword evidence="2" id="KW-0808">Transferase</keyword>
<name>A0ABX3FI88_9VIBR</name>